<feature type="region of interest" description="Disordered" evidence="1">
    <location>
        <begin position="25"/>
        <end position="56"/>
    </location>
</feature>
<comment type="caution">
    <text evidence="3">The sequence shown here is derived from an EMBL/GenBank/DDBJ whole genome shotgun (WGS) entry which is preliminary data.</text>
</comment>
<protein>
    <submittedName>
        <fullName evidence="3">Uncharacterized protein</fullName>
    </submittedName>
</protein>
<feature type="compositionally biased region" description="Low complexity" evidence="1">
    <location>
        <begin position="25"/>
        <end position="47"/>
    </location>
</feature>
<name>A0A327Z477_9ACTN</name>
<accession>A0A327Z477</accession>
<proteinExistence type="predicted"/>
<gene>
    <name evidence="3" type="ORF">B0I29_121161</name>
</gene>
<dbReference type="RefSeq" id="WP_146617009.1">
    <property type="nucleotide sequence ID" value="NZ_JACHWI010000008.1"/>
</dbReference>
<dbReference type="Proteomes" id="UP000249341">
    <property type="component" value="Unassembled WGS sequence"/>
</dbReference>
<dbReference type="OrthoDB" id="3298876at2"/>
<evidence type="ECO:0000256" key="1">
    <source>
        <dbReference type="SAM" id="MobiDB-lite"/>
    </source>
</evidence>
<evidence type="ECO:0000313" key="3">
    <source>
        <dbReference type="EMBL" id="RAK28065.1"/>
    </source>
</evidence>
<sequence>MKKLTRALAMSGVAVAAGVTMAAGPAAASTGSAASQSGPSADTAKSAAKTDARPRRERIYDYYRSPRTCHKVGRSGVWEDRWERYSCFPVNGFHRGGWALKVYYGWGGGHGHGGPGGHGPHGHGGPGGPGGPGGFDGPGGWKKN</sequence>
<keyword evidence="2" id="KW-0732">Signal</keyword>
<evidence type="ECO:0000313" key="4">
    <source>
        <dbReference type="Proteomes" id="UP000249341"/>
    </source>
</evidence>
<organism evidence="3 4">
    <name type="scientific">Actinoplanes lutulentus</name>
    <dbReference type="NCBI Taxonomy" id="1287878"/>
    <lineage>
        <taxon>Bacteria</taxon>
        <taxon>Bacillati</taxon>
        <taxon>Actinomycetota</taxon>
        <taxon>Actinomycetes</taxon>
        <taxon>Micromonosporales</taxon>
        <taxon>Micromonosporaceae</taxon>
        <taxon>Actinoplanes</taxon>
    </lineage>
</organism>
<feature type="chain" id="PRO_5039098926" evidence="2">
    <location>
        <begin position="23"/>
        <end position="144"/>
    </location>
</feature>
<dbReference type="AlphaFoldDB" id="A0A327Z477"/>
<feature type="region of interest" description="Disordered" evidence="1">
    <location>
        <begin position="115"/>
        <end position="144"/>
    </location>
</feature>
<dbReference type="EMBL" id="QLMJ01000021">
    <property type="protein sequence ID" value="RAK28065.1"/>
    <property type="molecule type" value="Genomic_DNA"/>
</dbReference>
<keyword evidence="4" id="KW-1185">Reference proteome</keyword>
<evidence type="ECO:0000256" key="2">
    <source>
        <dbReference type="SAM" id="SignalP"/>
    </source>
</evidence>
<reference evidence="3 4" key="1">
    <citation type="submission" date="2018-06" db="EMBL/GenBank/DDBJ databases">
        <title>Genomic Encyclopedia of Type Strains, Phase III (KMG-III): the genomes of soil and plant-associated and newly described type strains.</title>
        <authorList>
            <person name="Whitman W."/>
        </authorList>
    </citation>
    <scope>NUCLEOTIDE SEQUENCE [LARGE SCALE GENOMIC DNA]</scope>
    <source>
        <strain evidence="3 4">CGMCC 4.7090</strain>
    </source>
</reference>
<feature type="signal peptide" evidence="2">
    <location>
        <begin position="1"/>
        <end position="22"/>
    </location>
</feature>